<dbReference type="AlphaFoldDB" id="A0A2T5K721"/>
<dbReference type="RefSeq" id="WP_108221127.1">
    <property type="nucleotide sequence ID" value="NZ_QAOT01000009.1"/>
</dbReference>
<sequence length="137" mass="14567">MHPRKTLRDELQAAVRAALPGVPLYVSRARQVNPGERRLAFVYVMAEKIERPRAAQNRGSGPLRRTILAEVAVACDGKDGAVVDDLDELCRSVEIAVSAIPGVELTGASVEIDGSGQTVCASCIITLIADKIDTLTA</sequence>
<dbReference type="EMBL" id="QAOT01000009">
    <property type="protein sequence ID" value="PTR18225.1"/>
    <property type="molecule type" value="Genomic_DNA"/>
</dbReference>
<proteinExistence type="predicted"/>
<comment type="caution">
    <text evidence="1">The sequence shown here is derived from an EMBL/GenBank/DDBJ whole genome shotgun (WGS) entry which is preliminary data.</text>
</comment>
<evidence type="ECO:0000313" key="1">
    <source>
        <dbReference type="EMBL" id="PTR18225.1"/>
    </source>
</evidence>
<name>A0A2T5K721_9RHOB</name>
<keyword evidence="2" id="KW-1185">Reference proteome</keyword>
<dbReference type="Proteomes" id="UP000244060">
    <property type="component" value="Unassembled WGS sequence"/>
</dbReference>
<accession>A0A2T5K721</accession>
<gene>
    <name evidence="1" type="ORF">C8J28_109185</name>
</gene>
<organism evidence="1 2">
    <name type="scientific">Cereibacter azotoformans</name>
    <dbReference type="NCBI Taxonomy" id="43057"/>
    <lineage>
        <taxon>Bacteria</taxon>
        <taxon>Pseudomonadati</taxon>
        <taxon>Pseudomonadota</taxon>
        <taxon>Alphaproteobacteria</taxon>
        <taxon>Rhodobacterales</taxon>
        <taxon>Paracoccaceae</taxon>
        <taxon>Cereibacter</taxon>
    </lineage>
</organism>
<protein>
    <submittedName>
        <fullName evidence="1">Uncharacterized protein</fullName>
    </submittedName>
</protein>
<evidence type="ECO:0000313" key="2">
    <source>
        <dbReference type="Proteomes" id="UP000244060"/>
    </source>
</evidence>
<reference evidence="1 2" key="1">
    <citation type="submission" date="2018-04" db="EMBL/GenBank/DDBJ databases">
        <title>Genomic Encyclopedia of Type Strains, Phase III (KMG-III): the genomes of soil and plant-associated and newly described type strains.</title>
        <authorList>
            <person name="Whitman W."/>
        </authorList>
    </citation>
    <scope>NUCLEOTIDE SEQUENCE [LARGE SCALE GENOMIC DNA]</scope>
    <source>
        <strain evidence="1 2">KA25</strain>
    </source>
</reference>